<keyword evidence="1" id="KW-0812">Transmembrane</keyword>
<keyword evidence="4" id="KW-1185">Reference proteome</keyword>
<evidence type="ECO:0000256" key="2">
    <source>
        <dbReference type="SAM" id="SignalP"/>
    </source>
</evidence>
<accession>A0ABW4K215</accession>
<keyword evidence="1" id="KW-1133">Transmembrane helix</keyword>
<evidence type="ECO:0000313" key="3">
    <source>
        <dbReference type="EMBL" id="MFD1697537.1"/>
    </source>
</evidence>
<evidence type="ECO:0000256" key="1">
    <source>
        <dbReference type="SAM" id="Phobius"/>
    </source>
</evidence>
<feature type="signal peptide" evidence="2">
    <location>
        <begin position="1"/>
        <end position="19"/>
    </location>
</feature>
<comment type="caution">
    <text evidence="3">The sequence shown here is derived from an EMBL/GenBank/DDBJ whole genome shotgun (WGS) entry which is preliminary data.</text>
</comment>
<reference evidence="4" key="1">
    <citation type="journal article" date="2019" name="Int. J. Syst. Evol. Microbiol.">
        <title>The Global Catalogue of Microorganisms (GCM) 10K type strain sequencing project: providing services to taxonomists for standard genome sequencing and annotation.</title>
        <authorList>
            <consortium name="The Broad Institute Genomics Platform"/>
            <consortium name="The Broad Institute Genome Sequencing Center for Infectious Disease"/>
            <person name="Wu L."/>
            <person name="Ma J."/>
        </authorList>
    </citation>
    <scope>NUCLEOTIDE SEQUENCE [LARGE SCALE GENOMIC DNA]</scope>
    <source>
        <strain evidence="4">JCM 3369</strain>
    </source>
</reference>
<feature type="transmembrane region" description="Helical" evidence="1">
    <location>
        <begin position="37"/>
        <end position="59"/>
    </location>
</feature>
<keyword evidence="1" id="KW-0472">Membrane</keyword>
<sequence length="65" mass="6520">MLKFLTSLATASLAGIATAAAHPSALNHAHPHEATGIFTPEMIVAIALGLAIGGAVAFVRKGRGE</sequence>
<dbReference type="RefSeq" id="WP_149893286.1">
    <property type="nucleotide sequence ID" value="NZ_JBHUFA010000016.1"/>
</dbReference>
<gene>
    <name evidence="3" type="ORF">ACFSC7_18620</name>
</gene>
<protein>
    <recommendedName>
        <fullName evidence="5">Secreted protein with PEP-CTERM sorting signal</fullName>
    </recommendedName>
</protein>
<proteinExistence type="predicted"/>
<feature type="chain" id="PRO_5045890391" description="Secreted protein with PEP-CTERM sorting signal" evidence="2">
    <location>
        <begin position="20"/>
        <end position="65"/>
    </location>
</feature>
<evidence type="ECO:0008006" key="5">
    <source>
        <dbReference type="Google" id="ProtNLM"/>
    </source>
</evidence>
<dbReference type="Proteomes" id="UP001597327">
    <property type="component" value="Unassembled WGS sequence"/>
</dbReference>
<keyword evidence="2" id="KW-0732">Signal</keyword>
<organism evidence="3 4">
    <name type="scientific">Roseibium aestuarii</name>
    <dbReference type="NCBI Taxonomy" id="2600299"/>
    <lineage>
        <taxon>Bacteria</taxon>
        <taxon>Pseudomonadati</taxon>
        <taxon>Pseudomonadota</taxon>
        <taxon>Alphaproteobacteria</taxon>
        <taxon>Hyphomicrobiales</taxon>
        <taxon>Stappiaceae</taxon>
        <taxon>Roseibium</taxon>
    </lineage>
</organism>
<evidence type="ECO:0000313" key="4">
    <source>
        <dbReference type="Proteomes" id="UP001597327"/>
    </source>
</evidence>
<dbReference type="EMBL" id="JBHUFA010000016">
    <property type="protein sequence ID" value="MFD1697537.1"/>
    <property type="molecule type" value="Genomic_DNA"/>
</dbReference>
<name>A0ABW4K215_9HYPH</name>